<organism evidence="1 2">
    <name type="scientific">Hypoxylon rubiginosum</name>
    <dbReference type="NCBI Taxonomy" id="110542"/>
    <lineage>
        <taxon>Eukaryota</taxon>
        <taxon>Fungi</taxon>
        <taxon>Dikarya</taxon>
        <taxon>Ascomycota</taxon>
        <taxon>Pezizomycotina</taxon>
        <taxon>Sordariomycetes</taxon>
        <taxon>Xylariomycetidae</taxon>
        <taxon>Xylariales</taxon>
        <taxon>Hypoxylaceae</taxon>
        <taxon>Hypoxylon</taxon>
    </lineage>
</organism>
<reference evidence="1 2" key="1">
    <citation type="journal article" date="2022" name="New Phytol.">
        <title>Ecological generalism drives hyperdiversity of secondary metabolite gene clusters in xylarialean endophytes.</title>
        <authorList>
            <person name="Franco M.E.E."/>
            <person name="Wisecaver J.H."/>
            <person name="Arnold A.E."/>
            <person name="Ju Y.M."/>
            <person name="Slot J.C."/>
            <person name="Ahrendt S."/>
            <person name="Moore L.P."/>
            <person name="Eastman K.E."/>
            <person name="Scott K."/>
            <person name="Konkel Z."/>
            <person name="Mondo S.J."/>
            <person name="Kuo A."/>
            <person name="Hayes R.D."/>
            <person name="Haridas S."/>
            <person name="Andreopoulos B."/>
            <person name="Riley R."/>
            <person name="LaButti K."/>
            <person name="Pangilinan J."/>
            <person name="Lipzen A."/>
            <person name="Amirebrahimi M."/>
            <person name="Yan J."/>
            <person name="Adam C."/>
            <person name="Keymanesh K."/>
            <person name="Ng V."/>
            <person name="Louie K."/>
            <person name="Northen T."/>
            <person name="Drula E."/>
            <person name="Henrissat B."/>
            <person name="Hsieh H.M."/>
            <person name="Youens-Clark K."/>
            <person name="Lutzoni F."/>
            <person name="Miadlikowska J."/>
            <person name="Eastwood D.C."/>
            <person name="Hamelin R.C."/>
            <person name="Grigoriev I.V."/>
            <person name="U'Ren J.M."/>
        </authorList>
    </citation>
    <scope>NUCLEOTIDE SEQUENCE [LARGE SCALE GENOMIC DNA]</scope>
    <source>
        <strain evidence="1 2">ER1909</strain>
    </source>
</reference>
<proteinExistence type="predicted"/>
<name>A0ACC0D9Z1_9PEZI</name>
<dbReference type="EMBL" id="MU394295">
    <property type="protein sequence ID" value="KAI6089429.1"/>
    <property type="molecule type" value="Genomic_DNA"/>
</dbReference>
<protein>
    <submittedName>
        <fullName evidence="1">Uncharacterized protein</fullName>
    </submittedName>
</protein>
<gene>
    <name evidence="1" type="ORF">F4821DRAFT_256851</name>
</gene>
<sequence length="782" mass="90503">MASLPSGSHTPNRDLHYKDDEMLFSAILDILADTDIFNHVTSSSVFVVYAHDNVKKGIANAECVHLILDWLGRIRSRTLSDKSPLSLWSTRREGSAAIQNIVDNQFCLIPARSNSDNTNTITSVDKVLVFGSGLLKRYCEDPFTSSYINAIKKSYSEGLAKSTDPQVLKEKVKRVVERNCHRSAFHHVLTELALVGLRKSKNHDNNHGIITITLHEDLMAYLPFNSPSDVVLKLKSPRRTDLHLLFFRLLRRIYKESHPLINRFEDCYKRSLRKLEGPERISRERLETIIYTEIHQGLEDLKRLDGAILRNEIHKSQLQSILFHLNEKVRAPVMNEKRRLLLRDLPTIPYLDRKNRNQDRTPGTCRWLKNHPLFQEFHHSKTSSLLWVSADPGCGKSVLAKYLVDQVLPTTATRTTCYFFFKDDYEDQRNLESAMRCLLHQIFIQKPALLTEKIMKRFDEDGKLFDSFAGLWDILTGVASHDDAGEIICILDALDECEERGRSRLVAALNELYDDEESQFSLKFLLTSRPYNYIRRDFLYLKKRRPTIHLSGENETEVDKISKEIDIVIGAKVKEIGAYLELDDEEEQVMREELNRFTHRTYLWVHLVFDVIRNSNEITKGQLRANIRKLPPTVEAAYEKILSRSCDIRKARDLLHIIIAARRPLSLKEMATALALSEVTEIHQLELEPDNRFRNTVRELCGLFVTIVDSKVYLLHQTAKEFLLYRPYRITSGSNTQRQVDTHYARLWYAAKGGNEGAVRQLLKKNAKLRSKSRTARERHLQ</sequence>
<keyword evidence="2" id="KW-1185">Reference proteome</keyword>
<evidence type="ECO:0000313" key="1">
    <source>
        <dbReference type="EMBL" id="KAI6089429.1"/>
    </source>
</evidence>
<evidence type="ECO:0000313" key="2">
    <source>
        <dbReference type="Proteomes" id="UP001497680"/>
    </source>
</evidence>
<accession>A0ACC0D9Z1</accession>
<comment type="caution">
    <text evidence="1">The sequence shown here is derived from an EMBL/GenBank/DDBJ whole genome shotgun (WGS) entry which is preliminary data.</text>
</comment>
<dbReference type="Proteomes" id="UP001497680">
    <property type="component" value="Unassembled WGS sequence"/>
</dbReference>